<accession>A0ABW4BKF4</accession>
<keyword evidence="3" id="KW-1185">Reference proteome</keyword>
<name>A0ABW4BKF4_9LACO</name>
<dbReference type="SUPFAM" id="SSF52540">
    <property type="entry name" value="P-loop containing nucleoside triphosphate hydrolases"/>
    <property type="match status" value="1"/>
</dbReference>
<protein>
    <submittedName>
        <fullName evidence="2">ParA family protein</fullName>
    </submittedName>
</protein>
<dbReference type="CDD" id="cd02042">
    <property type="entry name" value="ParAB_family"/>
    <property type="match status" value="1"/>
</dbReference>
<dbReference type="InterPro" id="IPR027417">
    <property type="entry name" value="P-loop_NTPase"/>
</dbReference>
<dbReference type="RefSeq" id="WP_125582984.1">
    <property type="nucleotide sequence ID" value="NZ_BOLV01000031.1"/>
</dbReference>
<dbReference type="InterPro" id="IPR050678">
    <property type="entry name" value="DNA_Partitioning_ATPase"/>
</dbReference>
<comment type="caution">
    <text evidence="2">The sequence shown here is derived from an EMBL/GenBank/DDBJ whole genome shotgun (WGS) entry which is preliminary data.</text>
</comment>
<feature type="domain" description="AAA" evidence="1">
    <location>
        <begin position="4"/>
        <end position="178"/>
    </location>
</feature>
<evidence type="ECO:0000259" key="1">
    <source>
        <dbReference type="Pfam" id="PF13614"/>
    </source>
</evidence>
<dbReference type="Gene3D" id="3.40.50.300">
    <property type="entry name" value="P-loop containing nucleotide triphosphate hydrolases"/>
    <property type="match status" value="1"/>
</dbReference>
<dbReference type="PANTHER" id="PTHR13696:SF98">
    <property type="entry name" value="PLASMID PARTITION PROTEIN A"/>
    <property type="match status" value="1"/>
</dbReference>
<gene>
    <name evidence="2" type="ORF">ACFQ41_13285</name>
</gene>
<dbReference type="PANTHER" id="PTHR13696">
    <property type="entry name" value="P-LOOP CONTAINING NUCLEOSIDE TRIPHOSPHATE HYDROLASE"/>
    <property type="match status" value="1"/>
</dbReference>
<reference evidence="3" key="1">
    <citation type="journal article" date="2019" name="Int. J. Syst. Evol. Microbiol.">
        <title>The Global Catalogue of Microorganisms (GCM) 10K type strain sequencing project: providing services to taxonomists for standard genome sequencing and annotation.</title>
        <authorList>
            <consortium name="The Broad Institute Genomics Platform"/>
            <consortium name="The Broad Institute Genome Sequencing Center for Infectious Disease"/>
            <person name="Wu L."/>
            <person name="Ma J."/>
        </authorList>
    </citation>
    <scope>NUCLEOTIDE SEQUENCE [LARGE SCALE GENOMIC DNA]</scope>
    <source>
        <strain evidence="3">CCM 9110</strain>
    </source>
</reference>
<proteinExistence type="predicted"/>
<dbReference type="InterPro" id="IPR025669">
    <property type="entry name" value="AAA_dom"/>
</dbReference>
<organism evidence="2 3">
    <name type="scientific">Lacticaseibacillus suilingensis</name>
    <dbReference type="NCBI Taxonomy" id="2799577"/>
    <lineage>
        <taxon>Bacteria</taxon>
        <taxon>Bacillati</taxon>
        <taxon>Bacillota</taxon>
        <taxon>Bacilli</taxon>
        <taxon>Lactobacillales</taxon>
        <taxon>Lactobacillaceae</taxon>
        <taxon>Lacticaseibacillus</taxon>
    </lineage>
</organism>
<sequence>MAARTFTVGNFKGGVGKTKIATMLAYDNAEVRNEKTLLVDLDPQANASDVLAKSFGLSSLDKTIMDGINANDFNEAITHLSDNLDLIACTTNFSTFEKYVIQGFSDEADQVTVLKNLLDPIKDKYQAIFLDVPPTISVFSDNAMAASDYSIIAFQTVDESLQGVKKYVSYQNFMAQHYGVSLQVIDIIPCMLTSDDKLDHDVLSEAREEFGDTVSSTVIKYQKRLKGYSRTGITLNRNRNGNFEQWDYRAHAGFIDLLNELDARDEFVQSSKEA</sequence>
<dbReference type="EMBL" id="JBHTOA010000067">
    <property type="protein sequence ID" value="MFD1400260.1"/>
    <property type="molecule type" value="Genomic_DNA"/>
</dbReference>
<evidence type="ECO:0000313" key="3">
    <source>
        <dbReference type="Proteomes" id="UP001597199"/>
    </source>
</evidence>
<evidence type="ECO:0000313" key="2">
    <source>
        <dbReference type="EMBL" id="MFD1400260.1"/>
    </source>
</evidence>
<dbReference type="Pfam" id="PF13614">
    <property type="entry name" value="AAA_31"/>
    <property type="match status" value="1"/>
</dbReference>
<dbReference type="Proteomes" id="UP001597199">
    <property type="component" value="Unassembled WGS sequence"/>
</dbReference>